<feature type="transmembrane region" description="Helical" evidence="8">
    <location>
        <begin position="172"/>
        <end position="188"/>
    </location>
</feature>
<comment type="caution">
    <text evidence="10">The sequence shown here is derived from an EMBL/GenBank/DDBJ whole genome shotgun (WGS) entry which is preliminary data.</text>
</comment>
<reference evidence="10 11" key="1">
    <citation type="submission" date="2024-11" db="EMBL/GenBank/DDBJ databases">
        <authorList>
            <person name="Heng Y.C."/>
            <person name="Lim A.C.H."/>
            <person name="Lee J.K.Y."/>
            <person name="Kittelmann S."/>
        </authorList>
    </citation>
    <scope>NUCLEOTIDE SEQUENCE [LARGE SCALE GENOMIC DNA]</scope>
    <source>
        <strain evidence="10 11">WILCCON 0114</strain>
    </source>
</reference>
<dbReference type="PANTHER" id="PTHR30294">
    <property type="entry name" value="MEMBRANE COMPONENT OF ABC TRANSPORTER YHHJ-RELATED"/>
    <property type="match status" value="1"/>
</dbReference>
<dbReference type="Pfam" id="PF12698">
    <property type="entry name" value="ABC2_membrane_3"/>
    <property type="match status" value="1"/>
</dbReference>
<protein>
    <submittedName>
        <fullName evidence="10">ABC transporter permease</fullName>
    </submittedName>
</protein>
<evidence type="ECO:0000256" key="4">
    <source>
        <dbReference type="ARBA" id="ARBA00022475"/>
    </source>
</evidence>
<dbReference type="InterPro" id="IPR047817">
    <property type="entry name" value="ABC2_TM_bact-type"/>
</dbReference>
<organism evidence="10 11">
    <name type="scientific">Clostridium neuense</name>
    <dbReference type="NCBI Taxonomy" id="1728934"/>
    <lineage>
        <taxon>Bacteria</taxon>
        <taxon>Bacillati</taxon>
        <taxon>Bacillota</taxon>
        <taxon>Clostridia</taxon>
        <taxon>Eubacteriales</taxon>
        <taxon>Clostridiaceae</taxon>
        <taxon>Clostridium</taxon>
    </lineage>
</organism>
<dbReference type="PROSITE" id="PS51012">
    <property type="entry name" value="ABC_TM2"/>
    <property type="match status" value="1"/>
</dbReference>
<evidence type="ECO:0000256" key="3">
    <source>
        <dbReference type="ARBA" id="ARBA00022448"/>
    </source>
</evidence>
<feature type="domain" description="ABC transmembrane type-2" evidence="9">
    <location>
        <begin position="130"/>
        <end position="361"/>
    </location>
</feature>
<feature type="transmembrane region" description="Helical" evidence="8">
    <location>
        <begin position="336"/>
        <end position="356"/>
    </location>
</feature>
<keyword evidence="6 8" id="KW-1133">Transmembrane helix</keyword>
<name>A0ABW8TCB0_9CLOT</name>
<feature type="transmembrane region" description="Helical" evidence="8">
    <location>
        <begin position="18"/>
        <end position="37"/>
    </location>
</feature>
<evidence type="ECO:0000259" key="9">
    <source>
        <dbReference type="PROSITE" id="PS51012"/>
    </source>
</evidence>
<dbReference type="InterPro" id="IPR051449">
    <property type="entry name" value="ABC-2_transporter_component"/>
</dbReference>
<proteinExistence type="inferred from homology"/>
<comment type="subcellular location">
    <subcellularLocation>
        <location evidence="1">Cell membrane</location>
        <topology evidence="1">Multi-pass membrane protein</topology>
    </subcellularLocation>
</comment>
<dbReference type="Gene3D" id="3.40.1710.10">
    <property type="entry name" value="abc type-2 transporter like domain"/>
    <property type="match status" value="1"/>
</dbReference>
<dbReference type="InterPro" id="IPR013525">
    <property type="entry name" value="ABC2_TM"/>
</dbReference>
<evidence type="ECO:0000256" key="2">
    <source>
        <dbReference type="ARBA" id="ARBA00007783"/>
    </source>
</evidence>
<sequence length="363" mass="41914">MTVFIFNIKRILNRKREILTMYIAPIIISLLVTQISFDSRQFKVAVVNYDNTPLTDVMIKSLSSSYEIEYIHKNEINDKILSKEIEYAFVIHKGFTKEIIHGNVPKVEAFYDKEDSSSKLINLNISSFIHMANTAAVKAKKNSSVFYKNINKLMEKKNLKVLQLESNKKRDIYLALKFLVVFMIYNAFSMTRKVMGDKEEKLRFFAAPITVKSYMLQNIFTLFILEISQVIVNFAVLILQYKSLMLNYVFELLLLYSVFSITAVALALFFNYISKIFFKANIIEFVVIVPLVMLGGCFWDVSVTPKVFQYIAQFIPTTWIVKATKNVLEQKSYTEIVADLSVLLLFSLVFLLLGVITKKDIVN</sequence>
<keyword evidence="11" id="KW-1185">Reference proteome</keyword>
<keyword evidence="3" id="KW-0813">Transport</keyword>
<dbReference type="PANTHER" id="PTHR30294:SF45">
    <property type="entry name" value="LINEARMYCIN RESISTANCE PERMEASE PROTEIN LNRN"/>
    <property type="match status" value="1"/>
</dbReference>
<gene>
    <name evidence="10" type="ORF">ACJDT4_06960</name>
</gene>
<accession>A0ABW8TCB0</accession>
<keyword evidence="5 8" id="KW-0812">Transmembrane</keyword>
<dbReference type="Proteomes" id="UP001623592">
    <property type="component" value="Unassembled WGS sequence"/>
</dbReference>
<evidence type="ECO:0000256" key="8">
    <source>
        <dbReference type="SAM" id="Phobius"/>
    </source>
</evidence>
<feature type="transmembrane region" description="Helical" evidence="8">
    <location>
        <begin position="282"/>
        <end position="301"/>
    </location>
</feature>
<evidence type="ECO:0000256" key="6">
    <source>
        <dbReference type="ARBA" id="ARBA00022989"/>
    </source>
</evidence>
<feature type="transmembrane region" description="Helical" evidence="8">
    <location>
        <begin position="253"/>
        <end position="270"/>
    </location>
</feature>
<feature type="transmembrane region" description="Helical" evidence="8">
    <location>
        <begin position="219"/>
        <end position="241"/>
    </location>
</feature>
<evidence type="ECO:0000256" key="1">
    <source>
        <dbReference type="ARBA" id="ARBA00004651"/>
    </source>
</evidence>
<dbReference type="RefSeq" id="WP_406786828.1">
    <property type="nucleotide sequence ID" value="NZ_JBJIAA010000005.1"/>
</dbReference>
<evidence type="ECO:0000313" key="11">
    <source>
        <dbReference type="Proteomes" id="UP001623592"/>
    </source>
</evidence>
<keyword evidence="7 8" id="KW-0472">Membrane</keyword>
<comment type="similarity">
    <text evidence="2">Belongs to the ABC-2 integral membrane protein family.</text>
</comment>
<evidence type="ECO:0000256" key="7">
    <source>
        <dbReference type="ARBA" id="ARBA00023136"/>
    </source>
</evidence>
<dbReference type="EMBL" id="JBJIAA010000005">
    <property type="protein sequence ID" value="MFL0250158.1"/>
    <property type="molecule type" value="Genomic_DNA"/>
</dbReference>
<keyword evidence="4" id="KW-1003">Cell membrane</keyword>
<evidence type="ECO:0000256" key="5">
    <source>
        <dbReference type="ARBA" id="ARBA00022692"/>
    </source>
</evidence>
<evidence type="ECO:0000313" key="10">
    <source>
        <dbReference type="EMBL" id="MFL0250158.1"/>
    </source>
</evidence>